<feature type="transmembrane region" description="Helical" evidence="1">
    <location>
        <begin position="221"/>
        <end position="242"/>
    </location>
</feature>
<feature type="transmembrane region" description="Helical" evidence="1">
    <location>
        <begin position="545"/>
        <end position="564"/>
    </location>
</feature>
<name>A0A6I5N173_9BIFI</name>
<keyword evidence="3" id="KW-1185">Reference proteome</keyword>
<feature type="transmembrane region" description="Helical" evidence="1">
    <location>
        <begin position="182"/>
        <end position="200"/>
    </location>
</feature>
<feature type="transmembrane region" description="Helical" evidence="1">
    <location>
        <begin position="746"/>
        <end position="766"/>
    </location>
</feature>
<sequence>MAGAAVAALLIALVEIVGFNLPYWTSIAASTDSASANNALGSGLERLPNGMVKVTDPTQAYFTVVADGSSDYYHAIGSSPRAMQDVADLDTDSGTETLVKTVYLRAVVDEAATAASGGQDSTGRDSADQSTTATASVCPYSAMSMYFKAPSSGTVRVWVEEPAGSIVPISNIRANVRVPFNFNWARVAVMAFVVLLVWLWRPGSRLWRMRLDTSSVRQRCWLAGILGVAGAVSLAVVVQQIATSFPLAFHLDGGYTYDFDQYGHVADALLHGHVWLDLPVPDQLAALANPYDVTAREALKAQGVTPIYWDYAFHDGHWYSYFGVLPALLLFLPFQAVTSLFGLGTDGAGMMLPASCAELLLMFGFLVFATLLVVRLLRRCCPRISLAATSMTCALFLFGSNAVYLWYRTNFYSIPFAASLFLCTMGLWFWLGAARPAPTRRRRNGTVHRYWSVPGSDAPALSLARVGAGALCIAATVGCRPTFALTAILAFPVFWPQIRAMWRLATGVRRRAVAAGSSANRHDPAGRTGESSTARTVAATIAKPLVAVLLPAVALLAVVCWYNIARFGSPFDFGNDYQITVTDMTVFSTPLKNMAGTLFYYLLLPLRFTSRFPFLEISPTPLPEWSFTEPSVGGLLLLAPAVVFALAAPFVRKRFARTGCWGLMVWSLALGVVLLLFDARVGGFGWRYMCDFGWLFMIAAVPVIGWLLGTDHAAVSPAGTLAGDDSRDRAGAVAARRRWLTWLCRALLLALTLFSLAIAVLSLFTIGRDDSMVNNNPGLYAGVASWFTLL</sequence>
<reference evidence="2 3" key="1">
    <citation type="submission" date="2019-09" db="EMBL/GenBank/DDBJ databases">
        <title>Phylogenetic characterization of a novel taxon of the genus Bifidobacterium: Bifidobacterium choloepi sp. nov.</title>
        <authorList>
            <person name="Modesto M."/>
            <person name="Satti M."/>
        </authorList>
    </citation>
    <scope>NUCLEOTIDE SEQUENCE [LARGE SCALE GENOMIC DNA]</scope>
    <source>
        <strain evidence="2 3">BRDM6</strain>
    </source>
</reference>
<gene>
    <name evidence="2" type="ORF">F6S87_06350</name>
</gene>
<dbReference type="EMBL" id="VYSG01000002">
    <property type="protein sequence ID" value="NEG70216.1"/>
    <property type="molecule type" value="Genomic_DNA"/>
</dbReference>
<accession>A0A6I5N173</accession>
<evidence type="ECO:0008006" key="4">
    <source>
        <dbReference type="Google" id="ProtNLM"/>
    </source>
</evidence>
<feature type="transmembrane region" description="Helical" evidence="1">
    <location>
        <begin position="384"/>
        <end position="407"/>
    </location>
</feature>
<keyword evidence="1" id="KW-0812">Transmembrane</keyword>
<organism evidence="2 3">
    <name type="scientific">Bifidobacterium choloepi</name>
    <dbReference type="NCBI Taxonomy" id="2614131"/>
    <lineage>
        <taxon>Bacteria</taxon>
        <taxon>Bacillati</taxon>
        <taxon>Actinomycetota</taxon>
        <taxon>Actinomycetes</taxon>
        <taxon>Bifidobacteriales</taxon>
        <taxon>Bifidobacteriaceae</taxon>
        <taxon>Bifidobacterium</taxon>
    </lineage>
</organism>
<proteinExistence type="predicted"/>
<feature type="transmembrane region" description="Helical" evidence="1">
    <location>
        <begin position="413"/>
        <end position="433"/>
    </location>
</feature>
<keyword evidence="1" id="KW-0472">Membrane</keyword>
<evidence type="ECO:0000256" key="1">
    <source>
        <dbReference type="SAM" id="Phobius"/>
    </source>
</evidence>
<comment type="caution">
    <text evidence="2">The sequence shown here is derived from an EMBL/GenBank/DDBJ whole genome shotgun (WGS) entry which is preliminary data.</text>
</comment>
<feature type="transmembrane region" description="Helical" evidence="1">
    <location>
        <begin position="632"/>
        <end position="651"/>
    </location>
</feature>
<protein>
    <recommendedName>
        <fullName evidence="4">Glycosyltransferase</fullName>
    </recommendedName>
</protein>
<dbReference type="AlphaFoldDB" id="A0A6I5N173"/>
<dbReference type="Proteomes" id="UP000469292">
    <property type="component" value="Unassembled WGS sequence"/>
</dbReference>
<evidence type="ECO:0000313" key="3">
    <source>
        <dbReference type="Proteomes" id="UP000469292"/>
    </source>
</evidence>
<feature type="transmembrane region" description="Helical" evidence="1">
    <location>
        <begin position="692"/>
        <end position="709"/>
    </location>
</feature>
<feature type="transmembrane region" description="Helical" evidence="1">
    <location>
        <begin position="359"/>
        <end position="377"/>
    </location>
</feature>
<keyword evidence="1" id="KW-1133">Transmembrane helix</keyword>
<feature type="transmembrane region" description="Helical" evidence="1">
    <location>
        <begin position="663"/>
        <end position="686"/>
    </location>
</feature>
<evidence type="ECO:0000313" key="2">
    <source>
        <dbReference type="EMBL" id="NEG70216.1"/>
    </source>
</evidence>